<feature type="compositionally biased region" description="Low complexity" evidence="1">
    <location>
        <begin position="390"/>
        <end position="399"/>
    </location>
</feature>
<reference evidence="2" key="1">
    <citation type="journal article" date="2020" name="bioRxiv">
        <title>Comparative genomics of Chlamydomonas.</title>
        <authorList>
            <person name="Craig R.J."/>
            <person name="Hasan A.R."/>
            <person name="Ness R.W."/>
            <person name="Keightley P.D."/>
        </authorList>
    </citation>
    <scope>NUCLEOTIDE SEQUENCE</scope>
    <source>
        <strain evidence="2">CCAP 11/70</strain>
    </source>
</reference>
<evidence type="ECO:0000256" key="1">
    <source>
        <dbReference type="SAM" id="MobiDB-lite"/>
    </source>
</evidence>
<evidence type="ECO:0000313" key="3">
    <source>
        <dbReference type="Proteomes" id="UP000612055"/>
    </source>
</evidence>
<dbReference type="Proteomes" id="UP000612055">
    <property type="component" value="Unassembled WGS sequence"/>
</dbReference>
<organism evidence="2 3">
    <name type="scientific">Edaphochlamys debaryana</name>
    <dbReference type="NCBI Taxonomy" id="47281"/>
    <lineage>
        <taxon>Eukaryota</taxon>
        <taxon>Viridiplantae</taxon>
        <taxon>Chlorophyta</taxon>
        <taxon>core chlorophytes</taxon>
        <taxon>Chlorophyceae</taxon>
        <taxon>CS clade</taxon>
        <taxon>Chlamydomonadales</taxon>
        <taxon>Chlamydomonadales incertae sedis</taxon>
        <taxon>Edaphochlamys</taxon>
    </lineage>
</organism>
<dbReference type="OrthoDB" id="545818at2759"/>
<dbReference type="EMBL" id="JAEHOE010000013">
    <property type="protein sequence ID" value="KAG2497552.1"/>
    <property type="molecule type" value="Genomic_DNA"/>
</dbReference>
<dbReference type="PANTHER" id="PTHR46880">
    <property type="entry name" value="RAS-ASSOCIATING DOMAIN-CONTAINING PROTEIN"/>
    <property type="match status" value="1"/>
</dbReference>
<dbReference type="AlphaFoldDB" id="A0A835Y754"/>
<comment type="caution">
    <text evidence="2">The sequence shown here is derived from an EMBL/GenBank/DDBJ whole genome shotgun (WGS) entry which is preliminary data.</text>
</comment>
<sequence>MATAPSAAVRAALAGAPAPTPAAPRVLASAAPAGSGLPAGPAALSSAPAPAEALRLLDARFNFDSAAASRLLSDSAGDFRVLGALGPQGAGKSALLSALMGAGAPGAGAGAGAPGGEPPFAVGAAGATAHTTSRLELRLCPGDRTLLLDSPPLWSASWTAELLTTCLEPPLQSCAEPAAAVPSLVEKLLADARSRGAPSLPAEAVGGLLGLQTAALLLACCHVVVVMAPEPDDPRLTELLQVAAMVAQSLPDLGAAAAAAAGGLPPLSPPPPAPGGLRRLAEVVVVMTGVDQDALTVRHLLPYAELLRIALAPSRLLSAAPPEHAISILRSLSPGHAGGGAGAGATGATTATATAAAAAPSSSGEGPGTAADTNATAAGDSAGCGGSPAVGGSPVAAAAPPTPPLSEGTAAAGLSRPAGTEQPESAPAPTTASASGGGCSSLHFWALPRPLTPSALLPLRAALLGLPRRPLGGAGGGGPGVSEREWLRGVERLWGVELQASEALGRYGLALARDGALAGAGGWPLGLRTTECVGNLTGSEGEGRCPVCFTWTAAREGGSACPKVPDIPDWHWTDDSGWLLAESLNDALVVELQARVKRSEFISISLDDSTDISNKSFLAVHVYFMNGWEREAVFVDLAELREAPDAAYLSRILLSTLRSRLGLSARELASKTVGIGADGAGVMSGERTGVLRRMVDEPTPFALPIWDMAHRTNLAAGVLDTCPVVSKLDNLVSSAHSYHSTSAKRQSAFAGISGFAGAGPSNGEPLTPLLDFEKLFEQRALFASEAPEQATIVMDAAANGAKLPKGTFVAFWQSMTQSRWVADGCSEYVRLAKLVATIVPGSVEAERLFSTMSYIKDSQRNKLQQRHLALAVRMMAQRWFGVSDFPYAEALKHWREGAEHRWAD</sequence>
<feature type="region of interest" description="Disordered" evidence="1">
    <location>
        <begin position="356"/>
        <end position="434"/>
    </location>
</feature>
<gene>
    <name evidence="2" type="ORF">HYH03_004299</name>
</gene>
<feature type="compositionally biased region" description="Low complexity" evidence="1">
    <location>
        <begin position="356"/>
        <end position="381"/>
    </location>
</feature>
<name>A0A835Y754_9CHLO</name>
<accession>A0A835Y754</accession>
<keyword evidence="3" id="KW-1185">Reference proteome</keyword>
<proteinExistence type="predicted"/>
<dbReference type="PANTHER" id="PTHR46880:SF5">
    <property type="entry name" value="DUF4371 DOMAIN-CONTAINING PROTEIN"/>
    <property type="match status" value="1"/>
</dbReference>
<evidence type="ECO:0000313" key="2">
    <source>
        <dbReference type="EMBL" id="KAG2497552.1"/>
    </source>
</evidence>
<feature type="compositionally biased region" description="Low complexity" evidence="1">
    <location>
        <begin position="425"/>
        <end position="434"/>
    </location>
</feature>
<protein>
    <submittedName>
        <fullName evidence="2">Uncharacterized protein</fullName>
    </submittedName>
</protein>